<evidence type="ECO:0000313" key="5">
    <source>
        <dbReference type="Proteomes" id="UP000699462"/>
    </source>
</evidence>
<dbReference type="PANTHER" id="PTHR23167">
    <property type="entry name" value="CALPONIN HOMOLOGY DOMAIN-CONTAINING PROTEIN DDB_G0272472-RELATED"/>
    <property type="match status" value="1"/>
</dbReference>
<feature type="compositionally biased region" description="Polar residues" evidence="2">
    <location>
        <begin position="839"/>
        <end position="854"/>
    </location>
</feature>
<evidence type="ECO:0000259" key="3">
    <source>
        <dbReference type="PROSITE" id="PS50021"/>
    </source>
</evidence>
<keyword evidence="1" id="KW-0175">Coiled coil</keyword>
<dbReference type="SMART" id="SM00033">
    <property type="entry name" value="CH"/>
    <property type="match status" value="1"/>
</dbReference>
<accession>A0A8T0DP27</accession>
<comment type="caution">
    <text evidence="4">The sequence shown here is derived from an EMBL/GenBank/DDBJ whole genome shotgun (WGS) entry which is preliminary data.</text>
</comment>
<dbReference type="InterPro" id="IPR018159">
    <property type="entry name" value="Spectrin/alpha-actinin"/>
</dbReference>
<dbReference type="InterPro" id="IPR036872">
    <property type="entry name" value="CH_dom_sf"/>
</dbReference>
<gene>
    <name evidence="4" type="ORF">P879_04720</name>
</gene>
<feature type="region of interest" description="Disordered" evidence="2">
    <location>
        <begin position="836"/>
        <end position="891"/>
    </location>
</feature>
<evidence type="ECO:0000256" key="2">
    <source>
        <dbReference type="SAM" id="MobiDB-lite"/>
    </source>
</evidence>
<dbReference type="SMART" id="SM00150">
    <property type="entry name" value="SPEC"/>
    <property type="match status" value="3"/>
</dbReference>
<feature type="coiled-coil region" evidence="1">
    <location>
        <begin position="1060"/>
        <end position="1094"/>
    </location>
</feature>
<feature type="compositionally biased region" description="Basic and acidic residues" evidence="2">
    <location>
        <begin position="855"/>
        <end position="870"/>
    </location>
</feature>
<dbReference type="EMBL" id="JTDF01001686">
    <property type="protein sequence ID" value="KAF8569679.1"/>
    <property type="molecule type" value="Genomic_DNA"/>
</dbReference>
<dbReference type="InterPro" id="IPR050540">
    <property type="entry name" value="F-actin_Monoox_Mical"/>
</dbReference>
<dbReference type="Pfam" id="PF00435">
    <property type="entry name" value="Spectrin"/>
    <property type="match status" value="1"/>
</dbReference>
<dbReference type="Gene3D" id="1.10.418.10">
    <property type="entry name" value="Calponin-like domain"/>
    <property type="match status" value="1"/>
</dbReference>
<feature type="compositionally biased region" description="Polar residues" evidence="2">
    <location>
        <begin position="1286"/>
        <end position="1300"/>
    </location>
</feature>
<organism evidence="4 5">
    <name type="scientific">Paragonimus westermani</name>
    <dbReference type="NCBI Taxonomy" id="34504"/>
    <lineage>
        <taxon>Eukaryota</taxon>
        <taxon>Metazoa</taxon>
        <taxon>Spiralia</taxon>
        <taxon>Lophotrochozoa</taxon>
        <taxon>Platyhelminthes</taxon>
        <taxon>Trematoda</taxon>
        <taxon>Digenea</taxon>
        <taxon>Plagiorchiida</taxon>
        <taxon>Troglotremata</taxon>
        <taxon>Troglotrematidae</taxon>
        <taxon>Paragonimus</taxon>
    </lineage>
</organism>
<protein>
    <recommendedName>
        <fullName evidence="3">Calponin-homology (CH) domain-containing protein</fullName>
    </recommendedName>
</protein>
<evidence type="ECO:0000313" key="4">
    <source>
        <dbReference type="EMBL" id="KAF8569679.1"/>
    </source>
</evidence>
<dbReference type="SUPFAM" id="SSF47576">
    <property type="entry name" value="Calponin-homology domain, CH-domain"/>
    <property type="match status" value="1"/>
</dbReference>
<dbReference type="InterPro" id="IPR002017">
    <property type="entry name" value="Spectrin_repeat"/>
</dbReference>
<proteinExistence type="predicted"/>
<dbReference type="Gene3D" id="1.20.58.60">
    <property type="match status" value="3"/>
</dbReference>
<dbReference type="InterPro" id="IPR001715">
    <property type="entry name" value="CH_dom"/>
</dbReference>
<dbReference type="Proteomes" id="UP000699462">
    <property type="component" value="Unassembled WGS sequence"/>
</dbReference>
<evidence type="ECO:0000256" key="1">
    <source>
        <dbReference type="SAM" id="Coils"/>
    </source>
</evidence>
<reference evidence="4 5" key="1">
    <citation type="submission" date="2019-07" db="EMBL/GenBank/DDBJ databases">
        <title>Annotation for the trematode Paragonimus westermani.</title>
        <authorList>
            <person name="Choi Y.-J."/>
        </authorList>
    </citation>
    <scope>NUCLEOTIDE SEQUENCE [LARGE SCALE GENOMIC DNA]</scope>
    <source>
        <strain evidence="4">180907_Pwestermani</strain>
    </source>
</reference>
<name>A0A8T0DP27_9TREM</name>
<keyword evidence="5" id="KW-1185">Reference proteome</keyword>
<dbReference type="CDD" id="cd00176">
    <property type="entry name" value="SPEC"/>
    <property type="match status" value="1"/>
</dbReference>
<feature type="region of interest" description="Disordered" evidence="2">
    <location>
        <begin position="1277"/>
        <end position="1318"/>
    </location>
</feature>
<dbReference type="Pfam" id="PF00307">
    <property type="entry name" value="CH"/>
    <property type="match status" value="1"/>
</dbReference>
<feature type="compositionally biased region" description="Polar residues" evidence="2">
    <location>
        <begin position="658"/>
        <end position="686"/>
    </location>
</feature>
<dbReference type="PROSITE" id="PS50021">
    <property type="entry name" value="CH"/>
    <property type="match status" value="1"/>
</dbReference>
<feature type="region of interest" description="Disordered" evidence="2">
    <location>
        <begin position="658"/>
        <end position="706"/>
    </location>
</feature>
<sequence length="1500" mass="169819">MKEPTSEDASYLDRALAMLERLYGHEIASAMQAAITEISSKQAWNSEAQLRDTGADPNRAVYHNLLLLGLDTIWIFIVTVRAGTGPPSNLVGSISSSGSTITRRSLSGAHSSSQSHSVNLTSTRTPCIDRWLLTQDERLMAWCVAVTEGYSGLNICNFMHSWRDGLAFLALTHQSRPDLFNYPTRLEKTTNQNLSLAFHLATAEFACPRLLEPIDMHPDHVDARATATYVMELRRAIERDRKRRSRGILEIQTAAMVQDQSGASPEVVNVTVLSQSSPTSTASTSDVAWLDEEFEDDSGEDGQIHGASTLDPDLFDSMIETTLAWLLAMEEQFANNDITKTDGITMSILDQQPWDWMDYCKKTVDLHRTLNQPTPQLTAEERRDIESLFSFGPERLKKLHMKILSRLDEAMKHFEIHEDLTAHLSRRQMGVGRCLRLGNRLVQACRDRKQLPDPAIDPSTQKLNETDHEELIRMHERLLAVDPDVIQRQTALLSTRWNNLCRVNQAMGRRLTNCLIRRQGMLLLAVRIHLEKLEAEQARQAELPFGHSIAELKNQLEVNRNLEEGIEVGEVLAERLDNFIVLVPQKSFEKEDGTAKETGLETLIAEFASRWGKLVEWVNTRYAKLQNALLHWRHFEEEAAVLSDWLAERAEEVRRVSQRTVETARQTRSNNTSQTISGNQDPTSPITPVARTGSLNRNSEELDRASVSGDENAGFLKIQSILDVNEAEMEAIENCINTHEPRWAQLLASLDRRAQAVRDACGDTEDVSRLVEATVDQLVSQWSQLVEPQQSVDDWMDHYSKDMADGPNTAKSVEMENTASKEGSLVRLDENLLELPVQSVENSQTNPTILTTDESSTRSDQKRPAEEHLIVPRASKQSYPDGPPPSPTGYRAEFETKAEELLNWLENSAETLELITMDKHRALEVAGQASAVGRKVPASSGINTDNPVEVIEDISKEVVEWRETMKRVLTMGERYREELLEVGENIEELDQLFDEVEERWSYLDSLLTEAARQVRVATNSQQFHQEIAKLLKLSNDPIEQEPVIHSVQANQVSKVPPDQLESSESWAQQLNCQLEKLETQLSRAEETADESMTFTNPDDLEDRLLNVRNILKDLVDEHLRLTKLTVNHTDKRGEHIEDLRRHASVVKQRLDFVGTKLKERVDQLQEVNEQMDFFMNQLEGIEKWLTDMRDYLDSVSQAVLSSVAVIQAQLQESCEALKDMDTLEPTLHKVTEVGNQLVFHFEPDYKTILTNRLDALRQHWDQVRELTKCNRDQLKERLTEKDDQESQSNQLTNLDSSTQFSSRRSRSSSLPTSEAQPVVENEACLTVSTPAPTTVRVDIAELEIWMTDAKTKLAQYAVVETQSDLNSLQETCKLLTSEIADRRYILAALDTRLAVDLMDQPFSDTQSLLMRAHFADLESALAAERERLRAALYHLEDFNTVLSGEQRWLEAISSITEKIQTGEYTDSAELSDDLEVSLLNARVLVGIALANFEVSEILLF</sequence>
<dbReference type="OrthoDB" id="10057795at2759"/>
<dbReference type="SUPFAM" id="SSF46966">
    <property type="entry name" value="Spectrin repeat"/>
    <property type="match status" value="2"/>
</dbReference>
<feature type="domain" description="Calponin-homology (CH)" evidence="3">
    <location>
        <begin position="133"/>
        <end position="238"/>
    </location>
</feature>
<dbReference type="PANTHER" id="PTHR23167:SF46">
    <property type="entry name" value="EPS15 HOMOLOGY DOMAIN CONTAINING PROTEIN-BINDING PROTEIN 1, ISOFORM F"/>
    <property type="match status" value="1"/>
</dbReference>